<dbReference type="EMBL" id="FORP01000005">
    <property type="protein sequence ID" value="SFJ39672.1"/>
    <property type="molecule type" value="Genomic_DNA"/>
</dbReference>
<dbReference type="Pfam" id="PF13411">
    <property type="entry name" value="MerR_1"/>
    <property type="match status" value="1"/>
</dbReference>
<dbReference type="InterPro" id="IPR012925">
    <property type="entry name" value="TipAS_dom"/>
</dbReference>
<dbReference type="GO" id="GO:0003677">
    <property type="term" value="F:DNA binding"/>
    <property type="evidence" value="ECO:0007669"/>
    <property type="project" value="UniProtKB-KW"/>
</dbReference>
<gene>
    <name evidence="3" type="ORF">SAMN05421835_10580</name>
</gene>
<dbReference type="STRING" id="115433.SAMN05421835_10580"/>
<dbReference type="CDD" id="cd01106">
    <property type="entry name" value="HTH_TipAL-Mta"/>
    <property type="match status" value="1"/>
</dbReference>
<feature type="domain" description="HTH merR-type" evidence="2">
    <location>
        <begin position="1"/>
        <end position="58"/>
    </location>
</feature>
<name>A0A1I3R1M8_9PSEU</name>
<evidence type="ECO:0000313" key="3">
    <source>
        <dbReference type="EMBL" id="SFJ39672.1"/>
    </source>
</evidence>
<dbReference type="GO" id="GO:0003700">
    <property type="term" value="F:DNA-binding transcription factor activity"/>
    <property type="evidence" value="ECO:0007669"/>
    <property type="project" value="InterPro"/>
</dbReference>
<reference evidence="3 4" key="1">
    <citation type="submission" date="2016-10" db="EMBL/GenBank/DDBJ databases">
        <authorList>
            <person name="de Groot N.N."/>
        </authorList>
    </citation>
    <scope>NUCLEOTIDE SEQUENCE [LARGE SCALE GENOMIC DNA]</scope>
    <source>
        <strain evidence="3 4">DSM 44468</strain>
    </source>
</reference>
<dbReference type="AlphaFoldDB" id="A0A1I3R1M8"/>
<dbReference type="Gene3D" id="1.10.1660.10">
    <property type="match status" value="1"/>
</dbReference>
<dbReference type="PANTHER" id="PTHR30204:SF90">
    <property type="entry name" value="HTH-TYPE TRANSCRIPTIONAL ACTIVATOR MTA"/>
    <property type="match status" value="1"/>
</dbReference>
<dbReference type="SUPFAM" id="SSF46955">
    <property type="entry name" value="Putative DNA-binding domain"/>
    <property type="match status" value="1"/>
</dbReference>
<dbReference type="PANTHER" id="PTHR30204">
    <property type="entry name" value="REDOX-CYCLING DRUG-SENSING TRANSCRIPTIONAL ACTIVATOR SOXR"/>
    <property type="match status" value="1"/>
</dbReference>
<accession>A0A1I3R1M8</accession>
<dbReference type="SMART" id="SM00422">
    <property type="entry name" value="HTH_MERR"/>
    <property type="match status" value="1"/>
</dbReference>
<sequence>MTVRTLHHYDEIGLVTASERTAAGHRRYTREDVRRLYRVRTLRSLGLSLEEIAAALAAAPDDASALRPLLTAQLRALEEQAERLRHLTGHVAGLLDRLDDAPFDAGRFLEVLSMFESHFTEAQREQLARRRAELGPERIEEAKSRWAELVGELLGHVEAGTPADDPHVRDLVRQWDELAAPFHETEQTKTAARQLWQDHGDELAAPLPWPADRLRALMSYVDSVRG</sequence>
<dbReference type="InterPro" id="IPR009061">
    <property type="entry name" value="DNA-bd_dom_put_sf"/>
</dbReference>
<dbReference type="PROSITE" id="PS50937">
    <property type="entry name" value="HTH_MERR_2"/>
    <property type="match status" value="1"/>
</dbReference>
<organism evidence="3 4">
    <name type="scientific">Amycolatopsis sacchari</name>
    <dbReference type="NCBI Taxonomy" id="115433"/>
    <lineage>
        <taxon>Bacteria</taxon>
        <taxon>Bacillati</taxon>
        <taxon>Actinomycetota</taxon>
        <taxon>Actinomycetes</taxon>
        <taxon>Pseudonocardiales</taxon>
        <taxon>Pseudonocardiaceae</taxon>
        <taxon>Amycolatopsis</taxon>
    </lineage>
</organism>
<dbReference type="Proteomes" id="UP000199025">
    <property type="component" value="Unassembled WGS sequence"/>
</dbReference>
<keyword evidence="4" id="KW-1185">Reference proteome</keyword>
<dbReference type="Pfam" id="PF07739">
    <property type="entry name" value="TipAS"/>
    <property type="match status" value="1"/>
</dbReference>
<evidence type="ECO:0000259" key="2">
    <source>
        <dbReference type="PROSITE" id="PS50937"/>
    </source>
</evidence>
<evidence type="ECO:0000313" key="4">
    <source>
        <dbReference type="Proteomes" id="UP000199025"/>
    </source>
</evidence>
<proteinExistence type="predicted"/>
<dbReference type="InterPro" id="IPR047057">
    <property type="entry name" value="MerR_fam"/>
</dbReference>
<protein>
    <submittedName>
        <fullName evidence="3">DNA-binding transcriptional regulator, MerR family</fullName>
    </submittedName>
</protein>
<dbReference type="InterPro" id="IPR000551">
    <property type="entry name" value="MerR-type_HTH_dom"/>
</dbReference>
<evidence type="ECO:0000256" key="1">
    <source>
        <dbReference type="ARBA" id="ARBA00023125"/>
    </source>
</evidence>
<keyword evidence="1 3" id="KW-0238">DNA-binding</keyword>